<dbReference type="EMBL" id="CP045121">
    <property type="protein sequence ID" value="QIN78388.1"/>
    <property type="molecule type" value="Genomic_DNA"/>
</dbReference>
<keyword evidence="4 7" id="KW-1133">Transmembrane helix</keyword>
<evidence type="ECO:0000256" key="1">
    <source>
        <dbReference type="ARBA" id="ARBA00004141"/>
    </source>
</evidence>
<dbReference type="Proteomes" id="UP000502706">
    <property type="component" value="Chromosome"/>
</dbReference>
<evidence type="ECO:0000313" key="8">
    <source>
        <dbReference type="EMBL" id="QIN78388.1"/>
    </source>
</evidence>
<evidence type="ECO:0000256" key="5">
    <source>
        <dbReference type="ARBA" id="ARBA00023136"/>
    </source>
</evidence>
<feature type="compositionally biased region" description="Basic and acidic residues" evidence="6">
    <location>
        <begin position="370"/>
        <end position="387"/>
    </location>
</feature>
<reference evidence="8 9" key="1">
    <citation type="submission" date="2019-10" db="EMBL/GenBank/DDBJ databases">
        <title>Rubrobacter sp nov SCSIO 52915 isolated from a deep-sea sediment in the South China Sea.</title>
        <authorList>
            <person name="Chen R.W."/>
        </authorList>
    </citation>
    <scope>NUCLEOTIDE SEQUENCE [LARGE SCALE GENOMIC DNA]</scope>
    <source>
        <strain evidence="8 9">SCSIO 52915</strain>
    </source>
</reference>
<comment type="subcellular location">
    <subcellularLocation>
        <location evidence="1">Membrane</location>
        <topology evidence="1">Multi-pass membrane protein</topology>
    </subcellularLocation>
</comment>
<feature type="transmembrane region" description="Helical" evidence="7">
    <location>
        <begin position="277"/>
        <end position="305"/>
    </location>
</feature>
<proteinExistence type="inferred from homology"/>
<feature type="transmembrane region" description="Helical" evidence="7">
    <location>
        <begin position="30"/>
        <end position="47"/>
    </location>
</feature>
<dbReference type="Pfam" id="PF01594">
    <property type="entry name" value="AI-2E_transport"/>
    <property type="match status" value="1"/>
</dbReference>
<dbReference type="PANTHER" id="PTHR21716:SF62">
    <property type="entry name" value="TRANSPORT PROTEIN YDBI-RELATED"/>
    <property type="match status" value="1"/>
</dbReference>
<evidence type="ECO:0000256" key="2">
    <source>
        <dbReference type="ARBA" id="ARBA00009773"/>
    </source>
</evidence>
<evidence type="ECO:0000256" key="7">
    <source>
        <dbReference type="SAM" id="Phobius"/>
    </source>
</evidence>
<dbReference type="GO" id="GO:0016020">
    <property type="term" value="C:membrane"/>
    <property type="evidence" value="ECO:0007669"/>
    <property type="project" value="UniProtKB-SubCell"/>
</dbReference>
<feature type="transmembrane region" description="Helical" evidence="7">
    <location>
        <begin position="53"/>
        <end position="75"/>
    </location>
</feature>
<protein>
    <submittedName>
        <fullName evidence="8">AI-2E family transporter</fullName>
    </submittedName>
</protein>
<dbReference type="GO" id="GO:0055085">
    <property type="term" value="P:transmembrane transport"/>
    <property type="evidence" value="ECO:0007669"/>
    <property type="project" value="TreeGrafter"/>
</dbReference>
<dbReference type="KEGG" id="rmar:GBA65_07455"/>
<feature type="transmembrane region" description="Helical" evidence="7">
    <location>
        <begin position="82"/>
        <end position="104"/>
    </location>
</feature>
<keyword evidence="3 7" id="KW-0812">Transmembrane</keyword>
<comment type="similarity">
    <text evidence="2">Belongs to the autoinducer-2 exporter (AI-2E) (TC 2.A.86) family.</text>
</comment>
<dbReference type="InterPro" id="IPR002549">
    <property type="entry name" value="AI-2E-like"/>
</dbReference>
<evidence type="ECO:0000256" key="3">
    <source>
        <dbReference type="ARBA" id="ARBA00022692"/>
    </source>
</evidence>
<keyword evidence="5 7" id="KW-0472">Membrane</keyword>
<accession>A0A6G8PW04</accession>
<evidence type="ECO:0000256" key="6">
    <source>
        <dbReference type="SAM" id="MobiDB-lite"/>
    </source>
</evidence>
<evidence type="ECO:0000256" key="4">
    <source>
        <dbReference type="ARBA" id="ARBA00022989"/>
    </source>
</evidence>
<evidence type="ECO:0000313" key="9">
    <source>
        <dbReference type="Proteomes" id="UP000502706"/>
    </source>
</evidence>
<dbReference type="PANTHER" id="PTHR21716">
    <property type="entry name" value="TRANSMEMBRANE PROTEIN"/>
    <property type="match status" value="1"/>
</dbReference>
<keyword evidence="9" id="KW-1185">Reference proteome</keyword>
<feature type="region of interest" description="Disordered" evidence="6">
    <location>
        <begin position="370"/>
        <end position="414"/>
    </location>
</feature>
<organism evidence="8 9">
    <name type="scientific">Rubrobacter marinus</name>
    <dbReference type="NCBI Taxonomy" id="2653852"/>
    <lineage>
        <taxon>Bacteria</taxon>
        <taxon>Bacillati</taxon>
        <taxon>Actinomycetota</taxon>
        <taxon>Rubrobacteria</taxon>
        <taxon>Rubrobacterales</taxon>
        <taxon>Rubrobacteraceae</taxon>
        <taxon>Rubrobacter</taxon>
    </lineage>
</organism>
<feature type="transmembrane region" description="Helical" evidence="7">
    <location>
        <begin position="173"/>
        <end position="196"/>
    </location>
</feature>
<sequence>MPGNDEANWPRRQGGEGEVVRQEALRARDLYRAVLLLALLGLVGLFFGQILQFLVVSFVALLLSLALAAGAKLLARLRLPRAVGVIATLFILFGAFVAMGYALVPPLIEQFGQFLGDLPRILAMLQEQIGPRASGGDPSATQGVIARLEREISGLLATLNYDPLALARDALGFLRTVLGVASVLIVLVVAAVYAAIEPRPIVEGFLRLFPRHGRDRTRALLADLRVTLTRWMWGTAVDMTTVGLMTGLALRLVGFEFPLLFGVLAGLLTIVPFFGPIAATVLVGLVALAEGWVHALVCVSALVVVQQIEGNVLVPLIMRRAILLHPAVIALGILFVGWTIGPLAILVAVPILATARVLIRHLWIERVSPTEEGRAGDGRPGSEEKPEGSSGGGPKGEQVRTGAHERAQGARRLP</sequence>
<name>A0A6G8PW04_9ACTN</name>
<dbReference type="AlphaFoldDB" id="A0A6G8PW04"/>
<gene>
    <name evidence="8" type="ORF">GBA65_07455</name>
</gene>